<dbReference type="InterPro" id="IPR029063">
    <property type="entry name" value="SAM-dependent_MTases_sf"/>
</dbReference>
<dbReference type="Pfam" id="PF08241">
    <property type="entry name" value="Methyltransf_11"/>
    <property type="match status" value="1"/>
</dbReference>
<reference evidence="2" key="1">
    <citation type="submission" date="2018-05" db="EMBL/GenBank/DDBJ databases">
        <authorList>
            <person name="Lanie J.A."/>
            <person name="Ng W.-L."/>
            <person name="Kazmierczak K.M."/>
            <person name="Andrzejewski T.M."/>
            <person name="Davidsen T.M."/>
            <person name="Wayne K.J."/>
            <person name="Tettelin H."/>
            <person name="Glass J.I."/>
            <person name="Rusch D."/>
            <person name="Podicherti R."/>
            <person name="Tsui H.-C.T."/>
            <person name="Winkler M.E."/>
        </authorList>
    </citation>
    <scope>NUCLEOTIDE SEQUENCE</scope>
</reference>
<organism evidence="2">
    <name type="scientific">marine metagenome</name>
    <dbReference type="NCBI Taxonomy" id="408172"/>
    <lineage>
        <taxon>unclassified sequences</taxon>
        <taxon>metagenomes</taxon>
        <taxon>ecological metagenomes</taxon>
    </lineage>
</organism>
<evidence type="ECO:0000313" key="2">
    <source>
        <dbReference type="EMBL" id="SVD44331.1"/>
    </source>
</evidence>
<gene>
    <name evidence="2" type="ORF">METZ01_LOCUS397185</name>
</gene>
<dbReference type="InterPro" id="IPR013216">
    <property type="entry name" value="Methyltransf_11"/>
</dbReference>
<proteinExistence type="predicted"/>
<dbReference type="Gene3D" id="3.40.50.150">
    <property type="entry name" value="Vaccinia Virus protein VP39"/>
    <property type="match status" value="1"/>
</dbReference>
<dbReference type="EMBL" id="UINC01150986">
    <property type="protein sequence ID" value="SVD44331.1"/>
    <property type="molecule type" value="Genomic_DNA"/>
</dbReference>
<protein>
    <recommendedName>
        <fullName evidence="1">Methyltransferase type 11 domain-containing protein</fullName>
    </recommendedName>
</protein>
<dbReference type="SUPFAM" id="SSF53335">
    <property type="entry name" value="S-adenosyl-L-methionine-dependent methyltransferases"/>
    <property type="match status" value="1"/>
</dbReference>
<accession>A0A382VEN6</accession>
<feature type="domain" description="Methyltransferase type 11" evidence="1">
    <location>
        <begin position="7"/>
        <end position="108"/>
    </location>
</feature>
<evidence type="ECO:0000259" key="1">
    <source>
        <dbReference type="Pfam" id="PF08241"/>
    </source>
</evidence>
<dbReference type="AlphaFoldDB" id="A0A382VEN6"/>
<name>A0A382VEN6_9ZZZZ</name>
<sequence>MSIGSVLDIECGEGADTEWWATRMDYNEKNPKPLEIDVTSTSRISEMNKQVRDLERVNYIQTHKEFWKILDNKKYDVVWCHSVLHKFTNFYEVLLNINSLQDEDGMLCVTVPKIHNIFYNEPDYRLYPDCHTDINIVNLIYGLSLAGYDCRDAYFMQEKNSNLINAVVYKNSDLTYNLDEVTPYDLMEMDRLPASMVQQLNKFGYISNKNLFLSWMDGTLVDYSTI</sequence>